<dbReference type="GO" id="GO:0005774">
    <property type="term" value="C:vacuolar membrane"/>
    <property type="evidence" value="ECO:0007669"/>
    <property type="project" value="UniProtKB-SubCell"/>
</dbReference>
<sequence length="587" mass="64617">MQAGTGNGCQSTLWILHRRPRLRVYAETKLTALWAENDTTGVRQQIDDGFVSADTAPLMAQVALRNGPFTLTTSFLSIQPTDTIHDQQNVRGQFEGRLQWQAPQRTQSWDLGSTGKGILIGMLSAFGTAALVTLLVAIFYFLRYTSSGRILLDRFGRPGEFDDEQQFLRDEEDALADMDDLQRAEYQRAKAFVQANPPESIQTDISLSQFLAIQEKGVSAWEFEPELEIANCFVEARTEIEFFDSECSVQSNLPIPKQNEVYYWEAKIYDQPETTTLSIGLTTRPYPLFRMPGFHKTSVAYLSSGQRRYNQPFNATNYGPQYVQGDVIGVGYRPRTGAVFFTRNGKKLEEVAHGLKTQNFFPTVGANGPCVVHVNFGQLGFVFIEANVKKWGLAPMTGSLAPPPPYGSEAGSILLESGRDGVREGSSWFPGHLRTNSSNQTRLQGRPMRSPNGPDRSPTDISLAHLNLMDYNEPVDETHESNEAGEGRSEPFSPPPRASSQRQTGAPQSQNEGPSHESADHPPPDYESPRGSVGGTESDGDGDEDLTPRASSGRPIEQQPLLRREGSPPIPSYEAATGSSRRGGGGS</sequence>
<keyword evidence="7" id="KW-0926">Vacuole</keyword>
<evidence type="ECO:0000256" key="3">
    <source>
        <dbReference type="ARBA" id="ARBA00006990"/>
    </source>
</evidence>
<dbReference type="SMART" id="SM00449">
    <property type="entry name" value="SPRY"/>
    <property type="match status" value="1"/>
</dbReference>
<evidence type="ECO:0000256" key="13">
    <source>
        <dbReference type="ARBA" id="ARBA00023136"/>
    </source>
</evidence>
<accession>A0A6J3M764</accession>
<dbReference type="RefSeq" id="XP_033460764.1">
    <property type="nucleotide sequence ID" value="XM_033608259.1"/>
</dbReference>
<dbReference type="CDD" id="cd12910">
    <property type="entry name" value="SPRY_SSH4_like"/>
    <property type="match status" value="1"/>
</dbReference>
<evidence type="ECO:0000256" key="2">
    <source>
        <dbReference type="ARBA" id="ARBA00004639"/>
    </source>
</evidence>
<keyword evidence="19" id="KW-1185">Reference proteome</keyword>
<dbReference type="PANTHER" id="PTHR12864">
    <property type="entry name" value="RAN BINDING PROTEIN 9-RELATED"/>
    <property type="match status" value="1"/>
</dbReference>
<feature type="region of interest" description="Disordered" evidence="16">
    <location>
        <begin position="476"/>
        <end position="587"/>
    </location>
</feature>
<feature type="domain" description="B30.2/SPRY" evidence="18">
    <location>
        <begin position="185"/>
        <end position="381"/>
    </location>
</feature>
<feature type="compositionally biased region" description="Polar residues" evidence="16">
    <location>
        <begin position="498"/>
        <end position="513"/>
    </location>
</feature>
<evidence type="ECO:0000256" key="10">
    <source>
        <dbReference type="ARBA" id="ARBA00022927"/>
    </source>
</evidence>
<dbReference type="GeneID" id="54366059"/>
<feature type="compositionally biased region" description="Polar residues" evidence="16">
    <location>
        <begin position="434"/>
        <end position="443"/>
    </location>
</feature>
<feature type="compositionally biased region" description="Basic and acidic residues" evidence="16">
    <location>
        <begin position="476"/>
        <end position="489"/>
    </location>
</feature>
<evidence type="ECO:0000256" key="17">
    <source>
        <dbReference type="SAM" id="Phobius"/>
    </source>
</evidence>
<dbReference type="Pfam" id="PF00622">
    <property type="entry name" value="SPRY"/>
    <property type="match status" value="1"/>
</dbReference>
<dbReference type="Proteomes" id="UP000504637">
    <property type="component" value="Unplaced"/>
</dbReference>
<dbReference type="AlphaFoldDB" id="A0A6J3M764"/>
<feature type="compositionally biased region" description="Basic and acidic residues" evidence="16">
    <location>
        <begin position="514"/>
        <end position="528"/>
    </location>
</feature>
<evidence type="ECO:0000256" key="15">
    <source>
        <dbReference type="ARBA" id="ARBA00025244"/>
    </source>
</evidence>
<evidence type="ECO:0000256" key="4">
    <source>
        <dbReference type="ARBA" id="ARBA00016528"/>
    </source>
</evidence>
<dbReference type="InterPro" id="IPR003877">
    <property type="entry name" value="SPRY_dom"/>
</dbReference>
<comment type="subcellular location">
    <subcellularLocation>
        <location evidence="2">Endosome membrane</location>
        <topology evidence="2">Single-pass type II membrane protein</topology>
    </subcellularLocation>
    <subcellularLocation>
        <location evidence="1">Vacuole membrane</location>
        <topology evidence="1">Single-pass type II membrane protein</topology>
    </subcellularLocation>
</comment>
<reference evidence="20" key="3">
    <citation type="submission" date="2025-08" db="UniProtKB">
        <authorList>
            <consortium name="RefSeq"/>
        </authorList>
    </citation>
    <scope>IDENTIFICATION</scope>
    <source>
        <strain evidence="20">CBS 342.82</strain>
    </source>
</reference>
<keyword evidence="14" id="KW-0325">Glycoprotein</keyword>
<reference evidence="20" key="2">
    <citation type="submission" date="2020-04" db="EMBL/GenBank/DDBJ databases">
        <authorList>
            <consortium name="NCBI Genome Project"/>
        </authorList>
    </citation>
    <scope>NUCLEOTIDE SEQUENCE</scope>
    <source>
        <strain evidence="20">CBS 342.82</strain>
    </source>
</reference>
<feature type="region of interest" description="Disordered" evidence="16">
    <location>
        <begin position="420"/>
        <end position="461"/>
    </location>
</feature>
<evidence type="ECO:0000313" key="19">
    <source>
        <dbReference type="Proteomes" id="UP000504637"/>
    </source>
</evidence>
<name>A0A6J3M764_9PEZI</name>
<feature type="transmembrane region" description="Helical" evidence="17">
    <location>
        <begin position="118"/>
        <end position="142"/>
    </location>
</feature>
<evidence type="ECO:0000256" key="11">
    <source>
        <dbReference type="ARBA" id="ARBA00022968"/>
    </source>
</evidence>
<evidence type="ECO:0000256" key="7">
    <source>
        <dbReference type="ARBA" id="ARBA00022554"/>
    </source>
</evidence>
<evidence type="ECO:0000256" key="5">
    <source>
        <dbReference type="ARBA" id="ARBA00017626"/>
    </source>
</evidence>
<keyword evidence="9" id="KW-0967">Endosome</keyword>
<evidence type="ECO:0000256" key="1">
    <source>
        <dbReference type="ARBA" id="ARBA00004576"/>
    </source>
</evidence>
<dbReference type="Gene3D" id="2.60.120.920">
    <property type="match status" value="1"/>
</dbReference>
<proteinExistence type="inferred from homology"/>
<dbReference type="GO" id="GO:0015031">
    <property type="term" value="P:protein transport"/>
    <property type="evidence" value="ECO:0007669"/>
    <property type="project" value="UniProtKB-KW"/>
</dbReference>
<dbReference type="GO" id="GO:0010008">
    <property type="term" value="C:endosome membrane"/>
    <property type="evidence" value="ECO:0007669"/>
    <property type="project" value="UniProtKB-SubCell"/>
</dbReference>
<dbReference type="InterPro" id="IPR043136">
    <property type="entry name" value="B30.2/SPRY_sf"/>
</dbReference>
<evidence type="ECO:0000256" key="12">
    <source>
        <dbReference type="ARBA" id="ARBA00022989"/>
    </source>
</evidence>
<keyword evidence="13 17" id="KW-0472">Membrane</keyword>
<evidence type="ECO:0000256" key="16">
    <source>
        <dbReference type="SAM" id="MobiDB-lite"/>
    </source>
</evidence>
<comment type="function">
    <text evidence="15">Components of the endosome-vacuole trafficking pathway that regulates nutrient transport. May be involved in processes which determine whether plasma membrane proteins are degraded or routed to the plasma membrane.</text>
</comment>
<dbReference type="InterPro" id="IPR050618">
    <property type="entry name" value="Ubq-SigPath_Reg"/>
</dbReference>
<evidence type="ECO:0000256" key="9">
    <source>
        <dbReference type="ARBA" id="ARBA00022753"/>
    </source>
</evidence>
<evidence type="ECO:0000256" key="14">
    <source>
        <dbReference type="ARBA" id="ARBA00023180"/>
    </source>
</evidence>
<organism evidence="20">
    <name type="scientific">Dissoconium aciculare CBS 342.82</name>
    <dbReference type="NCBI Taxonomy" id="1314786"/>
    <lineage>
        <taxon>Eukaryota</taxon>
        <taxon>Fungi</taxon>
        <taxon>Dikarya</taxon>
        <taxon>Ascomycota</taxon>
        <taxon>Pezizomycotina</taxon>
        <taxon>Dothideomycetes</taxon>
        <taxon>Dothideomycetidae</taxon>
        <taxon>Mycosphaerellales</taxon>
        <taxon>Dissoconiaceae</taxon>
        <taxon>Dissoconium</taxon>
    </lineage>
</organism>
<dbReference type="InterPro" id="IPR001870">
    <property type="entry name" value="B30.2/SPRY"/>
</dbReference>
<evidence type="ECO:0000256" key="6">
    <source>
        <dbReference type="ARBA" id="ARBA00022448"/>
    </source>
</evidence>
<evidence type="ECO:0000256" key="8">
    <source>
        <dbReference type="ARBA" id="ARBA00022692"/>
    </source>
</evidence>
<dbReference type="InterPro" id="IPR035780">
    <property type="entry name" value="SPRY_Ssh4-like"/>
</dbReference>
<comment type="similarity">
    <text evidence="3">Belongs to the SSH4 family.</text>
</comment>
<evidence type="ECO:0000259" key="18">
    <source>
        <dbReference type="PROSITE" id="PS50188"/>
    </source>
</evidence>
<dbReference type="InterPro" id="IPR013320">
    <property type="entry name" value="ConA-like_dom_sf"/>
</dbReference>
<dbReference type="FunFam" id="2.60.120.920:FF:000065">
    <property type="entry name" value="Ear1p"/>
    <property type="match status" value="1"/>
</dbReference>
<evidence type="ECO:0000313" key="20">
    <source>
        <dbReference type="RefSeq" id="XP_033460764.1"/>
    </source>
</evidence>
<protein>
    <recommendedName>
        <fullName evidence="5">Protein SSH4</fullName>
    </recommendedName>
    <alternativeName>
        <fullName evidence="4">Protein ssh4</fullName>
    </alternativeName>
</protein>
<reference evidence="20" key="1">
    <citation type="submission" date="2020-01" db="EMBL/GenBank/DDBJ databases">
        <authorList>
            <consortium name="DOE Joint Genome Institute"/>
            <person name="Haridas S."/>
            <person name="Albert R."/>
            <person name="Binder M."/>
            <person name="Bloem J."/>
            <person name="Labutti K."/>
            <person name="Salamov A."/>
            <person name="Andreopoulos B."/>
            <person name="Baker S.E."/>
            <person name="Barry K."/>
            <person name="Bills G."/>
            <person name="Bluhm B.H."/>
            <person name="Cannon C."/>
            <person name="Castanera R."/>
            <person name="Culley D.E."/>
            <person name="Daum C."/>
            <person name="Ezra D."/>
            <person name="Gonzalez J.B."/>
            <person name="Henrissat B."/>
            <person name="Kuo A."/>
            <person name="Liang C."/>
            <person name="Lipzen A."/>
            <person name="Lutzoni F."/>
            <person name="Magnuson J."/>
            <person name="Mondo S."/>
            <person name="Nolan M."/>
            <person name="Ohm R."/>
            <person name="Pangilinan J."/>
            <person name="Park H.-J."/>
            <person name="Ramirez L."/>
            <person name="Alfaro M."/>
            <person name="Sun H."/>
            <person name="Tritt A."/>
            <person name="Yoshinaga Y."/>
            <person name="Zwiers L.-H."/>
            <person name="Turgeon B.G."/>
            <person name="Goodwin S.B."/>
            <person name="Spatafora J.W."/>
            <person name="Crous P.W."/>
            <person name="Grigoriev I.V."/>
        </authorList>
    </citation>
    <scope>NUCLEOTIDE SEQUENCE</scope>
    <source>
        <strain evidence="20">CBS 342.82</strain>
    </source>
</reference>
<dbReference type="SUPFAM" id="SSF49899">
    <property type="entry name" value="Concanavalin A-like lectins/glucanases"/>
    <property type="match status" value="1"/>
</dbReference>
<gene>
    <name evidence="20" type="ORF">K489DRAFT_424037</name>
</gene>
<keyword evidence="11" id="KW-0735">Signal-anchor</keyword>
<keyword evidence="6" id="KW-0813">Transport</keyword>
<dbReference type="PROSITE" id="PS50188">
    <property type="entry name" value="B302_SPRY"/>
    <property type="match status" value="1"/>
</dbReference>
<keyword evidence="8 17" id="KW-0812">Transmembrane</keyword>
<dbReference type="OrthoDB" id="258495at2759"/>
<keyword evidence="10" id="KW-0653">Protein transport</keyword>
<keyword evidence="12 17" id="KW-1133">Transmembrane helix</keyword>